<keyword evidence="5" id="KW-0732">Signal</keyword>
<feature type="compositionally biased region" description="Acidic residues" evidence="4">
    <location>
        <begin position="157"/>
        <end position="169"/>
    </location>
</feature>
<dbReference type="AlphaFoldDB" id="A0AAJ7TAN7"/>
<protein>
    <submittedName>
        <fullName evidence="8">Glucagon-like</fullName>
    </submittedName>
</protein>
<name>A0AAJ7TAN7_PETMA</name>
<dbReference type="GO" id="GO:0005615">
    <property type="term" value="C:extracellular space"/>
    <property type="evidence" value="ECO:0007669"/>
    <property type="project" value="TreeGrafter"/>
</dbReference>
<proteinExistence type="inferred from homology"/>
<comment type="similarity">
    <text evidence="2">Belongs to the glucagon family.</text>
</comment>
<evidence type="ECO:0000256" key="2">
    <source>
        <dbReference type="ARBA" id="ARBA00008369"/>
    </source>
</evidence>
<keyword evidence="3" id="KW-0964">Secreted</keyword>
<feature type="signal peptide" evidence="5">
    <location>
        <begin position="1"/>
        <end position="25"/>
    </location>
</feature>
<evidence type="ECO:0000313" key="7">
    <source>
        <dbReference type="Proteomes" id="UP001318040"/>
    </source>
</evidence>
<sequence length="216" mass="23770">MVSITRTALGSVLLISIVLPRTVSSSPVFETYSYDSIPAEEARVEEAEPSWSEAEAKNAKRHSEGTFTSDYSKYLDTVRAKDFVHWLIGTKRGRAPARRQAEGKRHAEGTIASDYSSVLDGKAAKDFVDWLVRNRGRGKRELLSDQDTMLDSAALEGAEEEGEQEEEEVVGPMPRVSPDSAELSFILEQLSTQQLMRLLQSSGGPCEPTSRGAFAD</sequence>
<dbReference type="InterPro" id="IPR015550">
    <property type="entry name" value="Glucagon"/>
</dbReference>
<dbReference type="Proteomes" id="UP001318040">
    <property type="component" value="Chromosome 19"/>
</dbReference>
<evidence type="ECO:0000313" key="8">
    <source>
        <dbReference type="RefSeq" id="XP_032813213.1"/>
    </source>
</evidence>
<keyword evidence="7" id="KW-1185">Reference proteome</keyword>
<dbReference type="PRINTS" id="PR00275">
    <property type="entry name" value="GLUCAGON"/>
</dbReference>
<organism evidence="7 8">
    <name type="scientific">Petromyzon marinus</name>
    <name type="common">Sea lamprey</name>
    <dbReference type="NCBI Taxonomy" id="7757"/>
    <lineage>
        <taxon>Eukaryota</taxon>
        <taxon>Metazoa</taxon>
        <taxon>Chordata</taxon>
        <taxon>Craniata</taxon>
        <taxon>Vertebrata</taxon>
        <taxon>Cyclostomata</taxon>
        <taxon>Hyperoartia</taxon>
        <taxon>Petromyzontiformes</taxon>
        <taxon>Petromyzontidae</taxon>
        <taxon>Petromyzon</taxon>
    </lineage>
</organism>
<dbReference type="InterPro" id="IPR000532">
    <property type="entry name" value="Glucagon_GIP_secretin_VIP"/>
</dbReference>
<dbReference type="PANTHER" id="PTHR11418:SF0">
    <property type="entry name" value="PRO-GLUCAGON"/>
    <property type="match status" value="1"/>
</dbReference>
<dbReference type="PANTHER" id="PTHR11418">
    <property type="entry name" value="GLUCAGON"/>
    <property type="match status" value="1"/>
</dbReference>
<evidence type="ECO:0000256" key="5">
    <source>
        <dbReference type="SAM" id="SignalP"/>
    </source>
</evidence>
<dbReference type="KEGG" id="pmrn:116943949"/>
<feature type="region of interest" description="Disordered" evidence="4">
    <location>
        <begin position="155"/>
        <end position="178"/>
    </location>
</feature>
<dbReference type="SMART" id="SM00070">
    <property type="entry name" value="GLUCA"/>
    <property type="match status" value="2"/>
</dbReference>
<evidence type="ECO:0000256" key="4">
    <source>
        <dbReference type="SAM" id="MobiDB-lite"/>
    </source>
</evidence>
<feature type="domain" description="Glucagon / GIP / secretin / VIP family" evidence="6">
    <location>
        <begin position="62"/>
        <end position="84"/>
    </location>
</feature>
<dbReference type="GO" id="GO:0010737">
    <property type="term" value="P:protein kinase A signaling"/>
    <property type="evidence" value="ECO:0007669"/>
    <property type="project" value="TreeGrafter"/>
</dbReference>
<comment type="subcellular location">
    <subcellularLocation>
        <location evidence="1">Secreted</location>
    </subcellularLocation>
</comment>
<reference evidence="8" key="1">
    <citation type="submission" date="2025-08" db="UniProtKB">
        <authorList>
            <consortium name="RefSeq"/>
        </authorList>
    </citation>
    <scope>IDENTIFICATION</scope>
    <source>
        <tissue evidence="8">Sperm</tissue>
    </source>
</reference>
<evidence type="ECO:0000259" key="6">
    <source>
        <dbReference type="PROSITE" id="PS00260"/>
    </source>
</evidence>
<dbReference type="PROSITE" id="PS00260">
    <property type="entry name" value="GLUCAGON"/>
    <property type="match status" value="1"/>
</dbReference>
<dbReference type="Pfam" id="PF00123">
    <property type="entry name" value="Hormone_2"/>
    <property type="match status" value="2"/>
</dbReference>
<dbReference type="GO" id="GO:0005179">
    <property type="term" value="F:hormone activity"/>
    <property type="evidence" value="ECO:0007669"/>
    <property type="project" value="InterPro"/>
</dbReference>
<dbReference type="GO" id="GO:0035774">
    <property type="term" value="P:positive regulation of insulin secretion involved in cellular response to glucose stimulus"/>
    <property type="evidence" value="ECO:0007669"/>
    <property type="project" value="TreeGrafter"/>
</dbReference>
<dbReference type="GO" id="GO:0007188">
    <property type="term" value="P:adenylate cyclase-modulating G protein-coupled receptor signaling pathway"/>
    <property type="evidence" value="ECO:0007669"/>
    <property type="project" value="TreeGrafter"/>
</dbReference>
<dbReference type="RefSeq" id="XP_032813213.1">
    <property type="nucleotide sequence ID" value="XM_032957322.1"/>
</dbReference>
<accession>A0AAJ7TAN7</accession>
<evidence type="ECO:0000256" key="1">
    <source>
        <dbReference type="ARBA" id="ARBA00004613"/>
    </source>
</evidence>
<dbReference type="Gene3D" id="6.10.250.590">
    <property type="match status" value="2"/>
</dbReference>
<dbReference type="GO" id="GO:0043066">
    <property type="term" value="P:negative regulation of apoptotic process"/>
    <property type="evidence" value="ECO:0007669"/>
    <property type="project" value="TreeGrafter"/>
</dbReference>
<dbReference type="GO" id="GO:0031769">
    <property type="term" value="F:glucagon receptor binding"/>
    <property type="evidence" value="ECO:0007669"/>
    <property type="project" value="TreeGrafter"/>
</dbReference>
<feature type="chain" id="PRO_5042594976" evidence="5">
    <location>
        <begin position="26"/>
        <end position="216"/>
    </location>
</feature>
<gene>
    <name evidence="8" type="primary">LOC116943949</name>
</gene>
<evidence type="ECO:0000256" key="3">
    <source>
        <dbReference type="ARBA" id="ARBA00022525"/>
    </source>
</evidence>